<feature type="region of interest" description="Disordered" evidence="1">
    <location>
        <begin position="98"/>
        <end position="175"/>
    </location>
</feature>
<reference evidence="2" key="1">
    <citation type="submission" date="2019-10" db="EMBL/GenBank/DDBJ databases">
        <authorList>
            <person name="Soares A.E.R."/>
            <person name="Aleixo A."/>
            <person name="Schneider P."/>
            <person name="Miyaki C.Y."/>
            <person name="Schneider M.P."/>
            <person name="Mello C."/>
            <person name="Vasconcelos A.T.R."/>
        </authorList>
    </citation>
    <scope>NUCLEOTIDE SEQUENCE</scope>
    <source>
        <tissue evidence="2">Muscle</tissue>
    </source>
</reference>
<evidence type="ECO:0000313" key="3">
    <source>
        <dbReference type="Proteomes" id="UP001145742"/>
    </source>
</evidence>
<comment type="caution">
    <text evidence="2">The sequence shown here is derived from an EMBL/GenBank/DDBJ whole genome shotgun (WGS) entry which is preliminary data.</text>
</comment>
<keyword evidence="3" id="KW-1185">Reference proteome</keyword>
<feature type="compositionally biased region" description="Polar residues" evidence="1">
    <location>
        <begin position="104"/>
        <end position="142"/>
    </location>
</feature>
<organism evidence="2 3">
    <name type="scientific">Willisornis vidua</name>
    <name type="common">Xingu scale-backed antbird</name>
    <dbReference type="NCBI Taxonomy" id="1566151"/>
    <lineage>
        <taxon>Eukaryota</taxon>
        <taxon>Metazoa</taxon>
        <taxon>Chordata</taxon>
        <taxon>Craniata</taxon>
        <taxon>Vertebrata</taxon>
        <taxon>Euteleostomi</taxon>
        <taxon>Archelosauria</taxon>
        <taxon>Archosauria</taxon>
        <taxon>Dinosauria</taxon>
        <taxon>Saurischia</taxon>
        <taxon>Theropoda</taxon>
        <taxon>Coelurosauria</taxon>
        <taxon>Aves</taxon>
        <taxon>Neognathae</taxon>
        <taxon>Neoaves</taxon>
        <taxon>Telluraves</taxon>
        <taxon>Australaves</taxon>
        <taxon>Passeriformes</taxon>
        <taxon>Thamnophilidae</taxon>
        <taxon>Willisornis</taxon>
    </lineage>
</organism>
<sequence>MYLNLSTCLVVMIKAMKAILEFCFIHHGSDICFGRDKSCNKLELPLHGLNLDVFGYWLDLNKRPRSGLRVQMHIQGAESRDSSGYRLIYIHEHQAVAAEDFDGEQNSQQHQTGEEQNSQHQTGEKQNSQQHQTGEEQNSQQHQTDEEKNSQQHQTDAGFHAKQRQNCKACTSHSV</sequence>
<dbReference type="Proteomes" id="UP001145742">
    <property type="component" value="Unassembled WGS sequence"/>
</dbReference>
<evidence type="ECO:0000313" key="2">
    <source>
        <dbReference type="EMBL" id="KAJ7426138.1"/>
    </source>
</evidence>
<feature type="compositionally biased region" description="Polar residues" evidence="1">
    <location>
        <begin position="164"/>
        <end position="175"/>
    </location>
</feature>
<proteinExistence type="predicted"/>
<protein>
    <submittedName>
        <fullName evidence="2">Uncharacterized protein</fullName>
    </submittedName>
</protein>
<dbReference type="EMBL" id="WHWB01032303">
    <property type="protein sequence ID" value="KAJ7426138.1"/>
    <property type="molecule type" value="Genomic_DNA"/>
</dbReference>
<accession>A0ABQ9DUF8</accession>
<evidence type="ECO:0000256" key="1">
    <source>
        <dbReference type="SAM" id="MobiDB-lite"/>
    </source>
</evidence>
<name>A0ABQ9DUF8_9PASS</name>
<gene>
    <name evidence="2" type="ORF">WISP_18523</name>
</gene>